<organism evidence="1 2">
    <name type="scientific">Choiromyces venosus 120613-1</name>
    <dbReference type="NCBI Taxonomy" id="1336337"/>
    <lineage>
        <taxon>Eukaryota</taxon>
        <taxon>Fungi</taxon>
        <taxon>Dikarya</taxon>
        <taxon>Ascomycota</taxon>
        <taxon>Pezizomycotina</taxon>
        <taxon>Pezizomycetes</taxon>
        <taxon>Pezizales</taxon>
        <taxon>Tuberaceae</taxon>
        <taxon>Choiromyces</taxon>
    </lineage>
</organism>
<accession>A0A3N4JEI6</accession>
<reference evidence="1 2" key="1">
    <citation type="journal article" date="2018" name="Nat. Ecol. Evol.">
        <title>Pezizomycetes genomes reveal the molecular basis of ectomycorrhizal truffle lifestyle.</title>
        <authorList>
            <person name="Murat C."/>
            <person name="Payen T."/>
            <person name="Noel B."/>
            <person name="Kuo A."/>
            <person name="Morin E."/>
            <person name="Chen J."/>
            <person name="Kohler A."/>
            <person name="Krizsan K."/>
            <person name="Balestrini R."/>
            <person name="Da Silva C."/>
            <person name="Montanini B."/>
            <person name="Hainaut M."/>
            <person name="Levati E."/>
            <person name="Barry K.W."/>
            <person name="Belfiori B."/>
            <person name="Cichocki N."/>
            <person name="Clum A."/>
            <person name="Dockter R.B."/>
            <person name="Fauchery L."/>
            <person name="Guy J."/>
            <person name="Iotti M."/>
            <person name="Le Tacon F."/>
            <person name="Lindquist E.A."/>
            <person name="Lipzen A."/>
            <person name="Malagnac F."/>
            <person name="Mello A."/>
            <person name="Molinier V."/>
            <person name="Miyauchi S."/>
            <person name="Poulain J."/>
            <person name="Riccioni C."/>
            <person name="Rubini A."/>
            <person name="Sitrit Y."/>
            <person name="Splivallo R."/>
            <person name="Traeger S."/>
            <person name="Wang M."/>
            <person name="Zifcakova L."/>
            <person name="Wipf D."/>
            <person name="Zambonelli A."/>
            <person name="Paolocci F."/>
            <person name="Nowrousian M."/>
            <person name="Ottonello S."/>
            <person name="Baldrian P."/>
            <person name="Spatafora J.W."/>
            <person name="Henrissat B."/>
            <person name="Nagy L.G."/>
            <person name="Aury J.M."/>
            <person name="Wincker P."/>
            <person name="Grigoriev I.V."/>
            <person name="Bonfante P."/>
            <person name="Martin F.M."/>
        </authorList>
    </citation>
    <scope>NUCLEOTIDE SEQUENCE [LARGE SCALE GENOMIC DNA]</scope>
    <source>
        <strain evidence="1 2">120613-1</strain>
    </source>
</reference>
<evidence type="ECO:0000313" key="2">
    <source>
        <dbReference type="Proteomes" id="UP000276215"/>
    </source>
</evidence>
<evidence type="ECO:0008006" key="3">
    <source>
        <dbReference type="Google" id="ProtNLM"/>
    </source>
</evidence>
<evidence type="ECO:0000313" key="1">
    <source>
        <dbReference type="EMBL" id="RPA96665.1"/>
    </source>
</evidence>
<gene>
    <name evidence="1" type="ORF">L873DRAFT_1693795</name>
</gene>
<sequence>IIAEWAFKEIVNTFSFLNYYKNQKYLFWPIGVQFPVTILLHNAHICLHQSIEKGEENNEKELLVEDLLEPSTLVKYFYN</sequence>
<dbReference type="OrthoDB" id="2966465at2759"/>
<name>A0A3N4JEI6_9PEZI</name>
<dbReference type="AlphaFoldDB" id="A0A3N4JEI6"/>
<dbReference type="EMBL" id="ML120412">
    <property type="protein sequence ID" value="RPA96665.1"/>
    <property type="molecule type" value="Genomic_DNA"/>
</dbReference>
<keyword evidence="2" id="KW-1185">Reference proteome</keyword>
<protein>
    <recommendedName>
        <fullName evidence="3">DDE Tnp4 domain-containing protein</fullName>
    </recommendedName>
</protein>
<feature type="non-terminal residue" evidence="1">
    <location>
        <position position="1"/>
    </location>
</feature>
<proteinExistence type="predicted"/>
<dbReference type="Proteomes" id="UP000276215">
    <property type="component" value="Unassembled WGS sequence"/>
</dbReference>